<reference evidence="12" key="2">
    <citation type="submission" date="2025-08" db="UniProtKB">
        <authorList>
            <consortium name="Ensembl"/>
        </authorList>
    </citation>
    <scope>IDENTIFICATION</scope>
</reference>
<dbReference type="OMA" id="KKDTIRH"/>
<evidence type="ECO:0000256" key="1">
    <source>
        <dbReference type="ARBA" id="ARBA00004604"/>
    </source>
</evidence>
<dbReference type="Ensembl" id="ENSCSAVT00000020307.1">
    <property type="protein sequence ID" value="ENSCSAVP00000020092.1"/>
    <property type="gene ID" value="ENSCSAVG00000011797.1"/>
</dbReference>
<accession>H2ZR76</accession>
<feature type="compositionally biased region" description="Basic residues" evidence="11">
    <location>
        <begin position="296"/>
        <end position="324"/>
    </location>
</feature>
<comment type="function">
    <text evidence="8">Regulates cellular senescence through inhibition of PTEN translation. Acts as a pro-apoptotic regulator in response to DNA damage.</text>
</comment>
<sequence>MTKKKITAKPKTVENGDPVPAKVAKITPQKEVSSIKESLPIPRDQLESAVEALLKVIKTREKSSSLLGNSSKILLTISLHRILSKKRKNIFIKLPNPIYTTASEICVFTKDAGPNSIEKATQEFEDLFREKVGFVPKIITFESLRKDYKQYEAQRALCGSYDLFLSDDRVTRLVCRQLSKVFYSKKKKPWDIRLSAKNLNKQFTKLLALTQWNISGNGDNGIVHFASSSFTVSQICDNLEQVILAIVNKLPRGWANVRGLRLRTDDSIAIPFYLNNEEATDIDLKDAEEVEYVEKNKKRKSQGGFLRPKKTLKVSKKRKRPKRETKKETTAAVAAVQ</sequence>
<keyword evidence="13" id="KW-1185">Reference proteome</keyword>
<dbReference type="STRING" id="51511.ENSCSAVP00000020092"/>
<evidence type="ECO:0000256" key="9">
    <source>
        <dbReference type="ARBA" id="ARBA00061550"/>
    </source>
</evidence>
<reference evidence="13" key="1">
    <citation type="submission" date="2003-08" db="EMBL/GenBank/DDBJ databases">
        <authorList>
            <person name="Birren B."/>
            <person name="Nusbaum C."/>
            <person name="Abebe A."/>
            <person name="Abouelleil A."/>
            <person name="Adekoya E."/>
            <person name="Ait-zahra M."/>
            <person name="Allen N."/>
            <person name="Allen T."/>
            <person name="An P."/>
            <person name="Anderson M."/>
            <person name="Anderson S."/>
            <person name="Arachchi H."/>
            <person name="Armbruster J."/>
            <person name="Bachantsang P."/>
            <person name="Baldwin J."/>
            <person name="Barry A."/>
            <person name="Bayul T."/>
            <person name="Blitshsteyn B."/>
            <person name="Bloom T."/>
            <person name="Blye J."/>
            <person name="Boguslavskiy L."/>
            <person name="Borowsky M."/>
            <person name="Boukhgalter B."/>
            <person name="Brunache A."/>
            <person name="Butler J."/>
            <person name="Calixte N."/>
            <person name="Calvo S."/>
            <person name="Camarata J."/>
            <person name="Campo K."/>
            <person name="Chang J."/>
            <person name="Cheshatsang Y."/>
            <person name="Citroen M."/>
            <person name="Collymore A."/>
            <person name="Considine T."/>
            <person name="Cook A."/>
            <person name="Cooke P."/>
            <person name="Corum B."/>
            <person name="Cuomo C."/>
            <person name="David R."/>
            <person name="Dawoe T."/>
            <person name="Degray S."/>
            <person name="Dodge S."/>
            <person name="Dooley K."/>
            <person name="Dorje P."/>
            <person name="Dorjee K."/>
            <person name="Dorris L."/>
            <person name="Duffey N."/>
            <person name="Dupes A."/>
            <person name="Elkins T."/>
            <person name="Engels R."/>
            <person name="Erickson J."/>
            <person name="Farina A."/>
            <person name="Faro S."/>
            <person name="Ferreira P."/>
            <person name="Fischer H."/>
            <person name="Fitzgerald M."/>
            <person name="Foley K."/>
            <person name="Gage D."/>
            <person name="Galagan J."/>
            <person name="Gearin G."/>
            <person name="Gnerre S."/>
            <person name="Gnirke A."/>
            <person name="Goyette A."/>
            <person name="Graham J."/>
            <person name="Grandbois E."/>
            <person name="Gyaltsen K."/>
            <person name="Hafez N."/>
            <person name="Hagopian D."/>
            <person name="Hagos B."/>
            <person name="Hall J."/>
            <person name="Hatcher B."/>
            <person name="Heller A."/>
            <person name="Higgins H."/>
            <person name="Honan T."/>
            <person name="Horn A."/>
            <person name="Houde N."/>
            <person name="Hughes L."/>
            <person name="Hulme W."/>
            <person name="Husby E."/>
            <person name="Iliev I."/>
            <person name="Jaffe D."/>
            <person name="Jones C."/>
            <person name="Kamal M."/>
            <person name="Kamat A."/>
            <person name="Kamvysselis M."/>
            <person name="Karlsson E."/>
            <person name="Kells C."/>
            <person name="Kieu A."/>
            <person name="Kisner P."/>
            <person name="Kodira C."/>
            <person name="Kulbokas E."/>
            <person name="Labutti K."/>
            <person name="Lama D."/>
            <person name="Landers T."/>
            <person name="Leger J."/>
            <person name="Levine S."/>
            <person name="Lewis D."/>
            <person name="Lewis T."/>
            <person name="Lindblad-toh K."/>
            <person name="Liu X."/>
            <person name="Lokyitsang T."/>
            <person name="Lokyitsang Y."/>
            <person name="Lucien O."/>
            <person name="Lui A."/>
            <person name="Ma L.J."/>
            <person name="Mabbitt R."/>
            <person name="Macdonald J."/>
            <person name="Maclean C."/>
            <person name="Major J."/>
            <person name="Manning J."/>
            <person name="Marabella R."/>
            <person name="Maru K."/>
            <person name="Matthews C."/>
            <person name="Mauceli E."/>
            <person name="Mccarthy M."/>
            <person name="Mcdonough S."/>
            <person name="Mcghee T."/>
            <person name="Meldrim J."/>
            <person name="Meneus L."/>
            <person name="Mesirov J."/>
            <person name="Mihalev A."/>
            <person name="Mihova T."/>
            <person name="Mikkelsen T."/>
            <person name="Mlenga V."/>
            <person name="Moru K."/>
            <person name="Mozes J."/>
            <person name="Mulrain L."/>
            <person name="Munson G."/>
            <person name="Naylor J."/>
            <person name="Newes C."/>
            <person name="Nguyen C."/>
            <person name="Nguyen N."/>
            <person name="Nguyen T."/>
            <person name="Nicol R."/>
            <person name="Nielsen C."/>
            <person name="Nizzari M."/>
            <person name="Norbu C."/>
            <person name="Norbu N."/>
            <person name="O'donnell P."/>
            <person name="Okoawo O."/>
            <person name="O'leary S."/>
            <person name="Omotosho B."/>
            <person name="O'neill K."/>
            <person name="Osman S."/>
            <person name="Parker S."/>
            <person name="Perrin D."/>
            <person name="Phunkhang P."/>
            <person name="Piqani B."/>
            <person name="Purcell S."/>
            <person name="Rachupka T."/>
            <person name="Ramasamy U."/>
            <person name="Rameau R."/>
            <person name="Ray V."/>
            <person name="Raymond C."/>
            <person name="Retta R."/>
            <person name="Richardson S."/>
            <person name="Rise C."/>
            <person name="Rodriguez J."/>
            <person name="Rogers J."/>
            <person name="Rogov P."/>
            <person name="Rutman M."/>
            <person name="Schupbach R."/>
            <person name="Seaman C."/>
            <person name="Settipalli S."/>
            <person name="Sharpe T."/>
            <person name="Sheridan J."/>
            <person name="Sherpa N."/>
            <person name="Shi J."/>
            <person name="Smirnov S."/>
            <person name="Smith C."/>
            <person name="Sougnez C."/>
            <person name="Spencer B."/>
            <person name="Stalker J."/>
            <person name="Stange-thomann N."/>
            <person name="Stavropoulos S."/>
            <person name="Stetson K."/>
            <person name="Stone C."/>
            <person name="Stone S."/>
            <person name="Stubbs M."/>
            <person name="Talamas J."/>
            <person name="Tchuinga P."/>
            <person name="Tenzing P."/>
            <person name="Tesfaye S."/>
            <person name="Theodore J."/>
            <person name="Thoulutsang Y."/>
            <person name="Topham K."/>
            <person name="Towey S."/>
            <person name="Tsamla T."/>
            <person name="Tsomo N."/>
            <person name="Vallee D."/>
            <person name="Vassiliev H."/>
            <person name="Venkataraman V."/>
            <person name="Vinson J."/>
            <person name="Vo A."/>
            <person name="Wade C."/>
            <person name="Wang S."/>
            <person name="Wangchuk T."/>
            <person name="Wangdi T."/>
            <person name="Whittaker C."/>
            <person name="Wilkinson J."/>
            <person name="Wu Y."/>
            <person name="Wyman D."/>
            <person name="Yadav S."/>
            <person name="Yang S."/>
            <person name="Yang X."/>
            <person name="Yeager S."/>
            <person name="Yee E."/>
            <person name="Young G."/>
            <person name="Zainoun J."/>
            <person name="Zembeck L."/>
            <person name="Zimmer A."/>
            <person name="Zody M."/>
            <person name="Lander E."/>
        </authorList>
    </citation>
    <scope>NUCLEOTIDE SEQUENCE [LARGE SCALE GENOMIC DNA]</scope>
</reference>
<keyword evidence="6" id="KW-0175">Coiled coil</keyword>
<protein>
    <recommendedName>
        <fullName evidence="10">Ribosomal L1 domain-containing protein 1</fullName>
    </recommendedName>
</protein>
<evidence type="ECO:0000256" key="10">
    <source>
        <dbReference type="ARBA" id="ARBA00070787"/>
    </source>
</evidence>
<evidence type="ECO:0000256" key="3">
    <source>
        <dbReference type="ARBA" id="ARBA00022553"/>
    </source>
</evidence>
<dbReference type="AlphaFoldDB" id="H2ZR76"/>
<dbReference type="FunCoup" id="H2ZR76">
    <property type="interactions" value="3"/>
</dbReference>
<evidence type="ECO:0000256" key="2">
    <source>
        <dbReference type="ARBA" id="ARBA00022499"/>
    </source>
</evidence>
<dbReference type="InterPro" id="IPR016095">
    <property type="entry name" value="Ribosomal_uL1_3-a/b-sand"/>
</dbReference>
<evidence type="ECO:0000313" key="13">
    <source>
        <dbReference type="Proteomes" id="UP000007875"/>
    </source>
</evidence>
<dbReference type="InParanoid" id="H2ZR76"/>
<keyword evidence="3" id="KW-0597">Phosphoprotein</keyword>
<keyword evidence="7" id="KW-0539">Nucleus</keyword>
<proteinExistence type="inferred from homology"/>
<dbReference type="eggNOG" id="KOG1685">
    <property type="taxonomic scope" value="Eukaryota"/>
</dbReference>
<keyword evidence="4" id="KW-0832">Ubl conjugation</keyword>
<evidence type="ECO:0000256" key="5">
    <source>
        <dbReference type="ARBA" id="ARBA00022990"/>
    </source>
</evidence>
<comment type="subcellular location">
    <subcellularLocation>
        <location evidence="1">Nucleus</location>
        <location evidence="1">Nucleolus</location>
    </subcellularLocation>
</comment>
<dbReference type="FunFam" id="3.40.50.790:FF:000004">
    <property type="entry name" value="Ribosomal L1 domain-containing 1-like 1"/>
    <property type="match status" value="1"/>
</dbReference>
<dbReference type="SUPFAM" id="SSF56808">
    <property type="entry name" value="Ribosomal protein L1"/>
    <property type="match status" value="1"/>
</dbReference>
<keyword evidence="2" id="KW-1017">Isopeptide bond</keyword>
<reference evidence="12" key="3">
    <citation type="submission" date="2025-09" db="UniProtKB">
        <authorList>
            <consortium name="Ensembl"/>
        </authorList>
    </citation>
    <scope>IDENTIFICATION</scope>
</reference>
<organism evidence="12 13">
    <name type="scientific">Ciona savignyi</name>
    <name type="common">Pacific transparent sea squirt</name>
    <dbReference type="NCBI Taxonomy" id="51511"/>
    <lineage>
        <taxon>Eukaryota</taxon>
        <taxon>Metazoa</taxon>
        <taxon>Chordata</taxon>
        <taxon>Tunicata</taxon>
        <taxon>Ascidiacea</taxon>
        <taxon>Phlebobranchia</taxon>
        <taxon>Cionidae</taxon>
        <taxon>Ciona</taxon>
    </lineage>
</organism>
<dbReference type="InterPro" id="IPR028364">
    <property type="entry name" value="Ribosomal_uL1/biogenesis"/>
</dbReference>
<evidence type="ECO:0000256" key="8">
    <source>
        <dbReference type="ARBA" id="ARBA00054167"/>
    </source>
</evidence>
<evidence type="ECO:0000256" key="11">
    <source>
        <dbReference type="SAM" id="MobiDB-lite"/>
    </source>
</evidence>
<dbReference type="HOGENOM" id="CLU_026457_0_2_1"/>
<keyword evidence="5" id="KW-0007">Acetylation</keyword>
<comment type="similarity">
    <text evidence="9">Belongs to the universal ribosomal protein uL1 family. Highly divergent.</text>
</comment>
<evidence type="ECO:0000256" key="7">
    <source>
        <dbReference type="ARBA" id="ARBA00023242"/>
    </source>
</evidence>
<dbReference type="GeneTree" id="ENSGT00440000038603"/>
<dbReference type="GO" id="GO:0005730">
    <property type="term" value="C:nucleolus"/>
    <property type="evidence" value="ECO:0007669"/>
    <property type="project" value="UniProtKB-SubCell"/>
</dbReference>
<evidence type="ECO:0000313" key="12">
    <source>
        <dbReference type="Ensembl" id="ENSCSAVP00000020092.1"/>
    </source>
</evidence>
<evidence type="ECO:0000256" key="6">
    <source>
        <dbReference type="ARBA" id="ARBA00023054"/>
    </source>
</evidence>
<evidence type="ECO:0000256" key="4">
    <source>
        <dbReference type="ARBA" id="ARBA00022843"/>
    </source>
</evidence>
<feature type="region of interest" description="Disordered" evidence="11">
    <location>
        <begin position="295"/>
        <end position="337"/>
    </location>
</feature>
<dbReference type="Proteomes" id="UP000007875">
    <property type="component" value="Unassembled WGS sequence"/>
</dbReference>
<dbReference type="Gene3D" id="3.40.50.790">
    <property type="match status" value="1"/>
</dbReference>
<dbReference type="Pfam" id="PF00687">
    <property type="entry name" value="Ribosomal_L1"/>
    <property type="match status" value="1"/>
</dbReference>
<dbReference type="InterPro" id="IPR023674">
    <property type="entry name" value="Ribosomal_uL1-like"/>
</dbReference>
<feature type="region of interest" description="Disordered" evidence="11">
    <location>
        <begin position="1"/>
        <end position="25"/>
    </location>
</feature>
<name>H2ZR76_CIOSA</name>